<keyword evidence="1" id="KW-0472">Membrane</keyword>
<evidence type="ECO:0000256" key="1">
    <source>
        <dbReference type="SAM" id="Phobius"/>
    </source>
</evidence>
<evidence type="ECO:0000313" key="2">
    <source>
        <dbReference type="EMBL" id="KAL0473181.1"/>
    </source>
</evidence>
<dbReference type="EMBL" id="JAVLET010000002">
    <property type="protein sequence ID" value="KAL0473181.1"/>
    <property type="molecule type" value="Genomic_DNA"/>
</dbReference>
<reference evidence="2 3" key="1">
    <citation type="submission" date="2023-09" db="EMBL/GenBank/DDBJ databases">
        <title>Multi-omics analysis of a traditional fermented food reveals byproduct-associated fungal strains for waste-to-food upcycling.</title>
        <authorList>
            <consortium name="Lawrence Berkeley National Laboratory"/>
            <person name="Rekdal V.M."/>
            <person name="Villalobos-Escobedo J.M."/>
            <person name="Rodriguez-Valeron N."/>
            <person name="Garcia M.O."/>
            <person name="Vasquez D.P."/>
            <person name="Damayanti I."/>
            <person name="Sorensen P.M."/>
            <person name="Baidoo E.E."/>
            <person name="De Carvalho A.C."/>
            <person name="Riley R."/>
            <person name="Lipzen A."/>
            <person name="He G."/>
            <person name="Yan M."/>
            <person name="Haridas S."/>
            <person name="Daum C."/>
            <person name="Yoshinaga Y."/>
            <person name="Ng V."/>
            <person name="Grigoriev I.V."/>
            <person name="Munk R."/>
            <person name="Nuraida L."/>
            <person name="Wijaya C.H."/>
            <person name="Morales P.-C."/>
            <person name="Keasling J.D."/>
        </authorList>
    </citation>
    <scope>NUCLEOTIDE SEQUENCE [LARGE SCALE GENOMIC DNA]</scope>
    <source>
        <strain evidence="2 3">FGSC 2613</strain>
    </source>
</reference>
<keyword evidence="1" id="KW-1133">Transmembrane helix</keyword>
<sequence length="100" mass="11339">MSQPLPGYRPSAYNVLAISHNPPYPRLGRARPQDSIYLYQCTARISLAVIVSCPSCVLHVLSLFIFLSCPVLFRFSGGSLDRPHFKLQGEEEMREKRSTR</sequence>
<gene>
    <name evidence="2" type="ORF">QR685DRAFT_569281</name>
</gene>
<organism evidence="2 3">
    <name type="scientific">Neurospora intermedia</name>
    <dbReference type="NCBI Taxonomy" id="5142"/>
    <lineage>
        <taxon>Eukaryota</taxon>
        <taxon>Fungi</taxon>
        <taxon>Dikarya</taxon>
        <taxon>Ascomycota</taxon>
        <taxon>Pezizomycotina</taxon>
        <taxon>Sordariomycetes</taxon>
        <taxon>Sordariomycetidae</taxon>
        <taxon>Sordariales</taxon>
        <taxon>Sordariaceae</taxon>
        <taxon>Neurospora</taxon>
    </lineage>
</organism>
<keyword evidence="1" id="KW-0812">Transmembrane</keyword>
<name>A0ABR3DMY2_NEUIN</name>
<comment type="caution">
    <text evidence="2">The sequence shown here is derived from an EMBL/GenBank/DDBJ whole genome shotgun (WGS) entry which is preliminary data.</text>
</comment>
<evidence type="ECO:0000313" key="3">
    <source>
        <dbReference type="Proteomes" id="UP001451303"/>
    </source>
</evidence>
<dbReference type="Proteomes" id="UP001451303">
    <property type="component" value="Unassembled WGS sequence"/>
</dbReference>
<keyword evidence="3" id="KW-1185">Reference proteome</keyword>
<proteinExistence type="predicted"/>
<accession>A0ABR3DMY2</accession>
<protein>
    <submittedName>
        <fullName evidence="2">Uncharacterized protein</fullName>
    </submittedName>
</protein>
<feature type="transmembrane region" description="Helical" evidence="1">
    <location>
        <begin position="45"/>
        <end position="73"/>
    </location>
</feature>